<evidence type="ECO:0000256" key="6">
    <source>
        <dbReference type="ARBA" id="ARBA00022842"/>
    </source>
</evidence>
<dbReference type="InterPro" id="IPR039121">
    <property type="entry name" value="NUDT19"/>
</dbReference>
<dbReference type="PANTHER" id="PTHR12318">
    <property type="entry name" value="TESTOSTERONE-REGULATED PROTEIN RP2"/>
    <property type="match status" value="1"/>
</dbReference>
<dbReference type="EMBL" id="GBXI01012244">
    <property type="protein sequence ID" value="JAD02048.1"/>
    <property type="molecule type" value="Transcribed_RNA"/>
</dbReference>
<evidence type="ECO:0000256" key="7">
    <source>
        <dbReference type="ARBA" id="ARBA00023211"/>
    </source>
</evidence>
<evidence type="ECO:0000313" key="9">
    <source>
        <dbReference type="EMBL" id="JAD02048.1"/>
    </source>
</evidence>
<dbReference type="InterPro" id="IPR015797">
    <property type="entry name" value="NUDIX_hydrolase-like_dom_sf"/>
</dbReference>
<dbReference type="InterPro" id="IPR000086">
    <property type="entry name" value="NUDIX_hydrolase_dom"/>
</dbReference>
<keyword evidence="7" id="KW-0464">Manganese</keyword>
<dbReference type="GO" id="GO:0016818">
    <property type="term" value="F:hydrolase activity, acting on acid anhydrides, in phosphorus-containing anhydrides"/>
    <property type="evidence" value="ECO:0007669"/>
    <property type="project" value="InterPro"/>
</dbReference>
<comment type="similarity">
    <text evidence="3">Belongs to the Nudix hydrolase family.</text>
</comment>
<name>A0A0A1WUE3_ZEUCU</name>
<keyword evidence="5" id="KW-0378">Hydrolase</keyword>
<keyword evidence="4" id="KW-0479">Metal-binding</keyword>
<dbReference type="AlphaFoldDB" id="A0A0A1WUE3"/>
<organism evidence="9">
    <name type="scientific">Zeugodacus cucurbitae</name>
    <name type="common">Melon fruit fly</name>
    <name type="synonym">Bactrocera cucurbitae</name>
    <dbReference type="NCBI Taxonomy" id="28588"/>
    <lineage>
        <taxon>Eukaryota</taxon>
        <taxon>Metazoa</taxon>
        <taxon>Ecdysozoa</taxon>
        <taxon>Arthropoda</taxon>
        <taxon>Hexapoda</taxon>
        <taxon>Insecta</taxon>
        <taxon>Pterygota</taxon>
        <taxon>Neoptera</taxon>
        <taxon>Endopterygota</taxon>
        <taxon>Diptera</taxon>
        <taxon>Brachycera</taxon>
        <taxon>Muscomorpha</taxon>
        <taxon>Tephritoidea</taxon>
        <taxon>Tephritidae</taxon>
        <taxon>Zeugodacus</taxon>
        <taxon>Zeugodacus</taxon>
    </lineage>
</organism>
<proteinExistence type="inferred from homology"/>
<comment type="cofactor">
    <cofactor evidence="2">
        <name>Mg(2+)</name>
        <dbReference type="ChEBI" id="CHEBI:18420"/>
    </cofactor>
</comment>
<reference evidence="9" key="1">
    <citation type="submission" date="2014-11" db="EMBL/GenBank/DDBJ databases">
        <authorList>
            <person name="Geib S."/>
        </authorList>
    </citation>
    <scope>NUCLEOTIDE SEQUENCE</scope>
</reference>
<protein>
    <submittedName>
        <fullName evidence="9">Nucleoside diphosphate-linked moiety X motif 19, mitochondrial</fullName>
    </submittedName>
</protein>
<dbReference type="Gene3D" id="3.90.79.10">
    <property type="entry name" value="Nucleoside Triphosphate Pyrophosphohydrolase"/>
    <property type="match status" value="1"/>
</dbReference>
<accession>A0A0A1WUE3</accession>
<dbReference type="CDD" id="cd18870">
    <property type="entry name" value="NUDIX_AcylCoAdiphos_Nudt19"/>
    <property type="match status" value="1"/>
</dbReference>
<evidence type="ECO:0000259" key="8">
    <source>
        <dbReference type="PROSITE" id="PS51462"/>
    </source>
</evidence>
<comment type="cofactor">
    <cofactor evidence="1">
        <name>Mn(2+)</name>
        <dbReference type="ChEBI" id="CHEBI:29035"/>
    </cofactor>
</comment>
<feature type="domain" description="Nudix hydrolase" evidence="8">
    <location>
        <begin position="9"/>
        <end position="247"/>
    </location>
</feature>
<evidence type="ECO:0000256" key="2">
    <source>
        <dbReference type="ARBA" id="ARBA00001946"/>
    </source>
</evidence>
<evidence type="ECO:0000256" key="5">
    <source>
        <dbReference type="ARBA" id="ARBA00022801"/>
    </source>
</evidence>
<evidence type="ECO:0000256" key="1">
    <source>
        <dbReference type="ARBA" id="ARBA00001936"/>
    </source>
</evidence>
<dbReference type="PANTHER" id="PTHR12318:SF0">
    <property type="entry name" value="ACYL-COENZYME A DIPHOSPHATASE NUDT19"/>
    <property type="match status" value="1"/>
</dbReference>
<dbReference type="GeneID" id="105220082"/>
<dbReference type="GO" id="GO:0005739">
    <property type="term" value="C:mitochondrion"/>
    <property type="evidence" value="ECO:0007669"/>
    <property type="project" value="TreeGrafter"/>
</dbReference>
<dbReference type="SUPFAM" id="SSF55811">
    <property type="entry name" value="Nudix"/>
    <property type="match status" value="1"/>
</dbReference>
<gene>
    <name evidence="9" type="primary">NUDT19_0</name>
    <name evidence="9" type="ORF">g.26365</name>
</gene>
<reference evidence="9" key="2">
    <citation type="journal article" date="2015" name="Gigascience">
        <title>Reconstructing a comprehensive transcriptome assembly of a white-pupal translocated strain of the pest fruit fly Bactrocera cucurbitae.</title>
        <authorList>
            <person name="Sim S.B."/>
            <person name="Calla B."/>
            <person name="Hall B."/>
            <person name="DeRego T."/>
            <person name="Geib S.M."/>
        </authorList>
    </citation>
    <scope>NUCLEOTIDE SEQUENCE</scope>
</reference>
<keyword evidence="6" id="KW-0460">Magnesium</keyword>
<dbReference type="GO" id="GO:0046872">
    <property type="term" value="F:metal ion binding"/>
    <property type="evidence" value="ECO:0007669"/>
    <property type="project" value="UniProtKB-KW"/>
</dbReference>
<dbReference type="OrthoDB" id="1695362at2759"/>
<dbReference type="PROSITE" id="PS51462">
    <property type="entry name" value="NUDIX"/>
    <property type="match status" value="1"/>
</dbReference>
<evidence type="ECO:0000256" key="3">
    <source>
        <dbReference type="ARBA" id="ARBA00005582"/>
    </source>
</evidence>
<evidence type="ECO:0000256" key="4">
    <source>
        <dbReference type="ARBA" id="ARBA00022723"/>
    </source>
</evidence>
<sequence>MEDKCSQVLYRPSATVIIAADKQIKAYPNFEILLFERTTNTAYAPGHCVFPGGTFEEASDECQEWIDYFKEYGVTSNQLDRLIVKETNIKRASPLLTSGKNFPRDISLRITACRETFEEVGILFFRNHETLKRLNSAPTFGENFEDVNFDRVGWQFAVHNDAKQFLNLCRRLHIVPDLWCLYEWSLWRSPFTAKKRYDTVFYFASLTKTPALLMEHNEVKSAMWKTASEFLALHKKRKIWLPPPQVYELVQLSKFENLQNLTKYASEHSIQGTELLAPFYYKSSDALIGVLPGDDLYPSEQNNQSSTLDYSSDELKYMAKDLHRIVSFDMHQTVIQKNISSRDNHLNIFEKCKL</sequence>